<reference evidence="1 2" key="1">
    <citation type="journal article" date="2012" name="J. Bacteriol.">
        <title>Twenty-one genome sequences from Pseudomonas species and 19 genome sequences from diverse bacteria isolated from the rhizosphere and endosphere of Populus deltoides.</title>
        <authorList>
            <person name="Brown S.D."/>
            <person name="Utturkar S.M."/>
            <person name="Klingeman D.M."/>
            <person name="Johnson C.M."/>
            <person name="Martin S.L."/>
            <person name="Land M.L."/>
            <person name="Lu T.Y."/>
            <person name="Schadt C.W."/>
            <person name="Doktycz M.J."/>
            <person name="Pelletier D.A."/>
        </authorList>
    </citation>
    <scope>NUCLEOTIDE SEQUENCE [LARGE SCALE GENOMIC DNA]</scope>
    <source>
        <strain evidence="1 2">CF314</strain>
    </source>
</reference>
<accession>J3CH17</accession>
<sequence length="64" mass="7441">MQDNPVSNMNTIGHQPTKDLFEFITKEHSQSSDLGLSSLLLQAQGEDYEEEQFTNRMKKKQRKL</sequence>
<protein>
    <submittedName>
        <fullName evidence="1">Uncharacterized protein</fullName>
    </submittedName>
</protein>
<keyword evidence="2" id="KW-1185">Reference proteome</keyword>
<dbReference type="EMBL" id="AKJY01000044">
    <property type="protein sequence ID" value="EJL71231.1"/>
    <property type="molecule type" value="Genomic_DNA"/>
</dbReference>
<evidence type="ECO:0000313" key="2">
    <source>
        <dbReference type="Proteomes" id="UP000007509"/>
    </source>
</evidence>
<evidence type="ECO:0000313" key="1">
    <source>
        <dbReference type="EMBL" id="EJL71231.1"/>
    </source>
</evidence>
<proteinExistence type="predicted"/>
<name>J3CH17_9FLAO</name>
<dbReference type="AlphaFoldDB" id="J3CH17"/>
<organism evidence="1 2">
    <name type="scientific">Chryseobacterium populi</name>
    <dbReference type="NCBI Taxonomy" id="1144316"/>
    <lineage>
        <taxon>Bacteria</taxon>
        <taxon>Pseudomonadati</taxon>
        <taxon>Bacteroidota</taxon>
        <taxon>Flavobacteriia</taxon>
        <taxon>Flavobacteriales</taxon>
        <taxon>Weeksellaceae</taxon>
        <taxon>Chryseobacterium group</taxon>
        <taxon>Chryseobacterium</taxon>
    </lineage>
</organism>
<gene>
    <name evidence="1" type="ORF">PMI13_02421</name>
</gene>
<dbReference type="Proteomes" id="UP000007509">
    <property type="component" value="Unassembled WGS sequence"/>
</dbReference>
<comment type="caution">
    <text evidence="1">The sequence shown here is derived from an EMBL/GenBank/DDBJ whole genome shotgun (WGS) entry which is preliminary data.</text>
</comment>